<evidence type="ECO:0000313" key="3">
    <source>
        <dbReference type="Proteomes" id="UP000242763"/>
    </source>
</evidence>
<dbReference type="OrthoDB" id="7855510at2"/>
<keyword evidence="3" id="KW-1185">Reference proteome</keyword>
<dbReference type="InterPro" id="IPR008407">
    <property type="entry name" value="Brnchd-chn_aa_trnsp_AzlD"/>
</dbReference>
<feature type="transmembrane region" description="Helical" evidence="1">
    <location>
        <begin position="12"/>
        <end position="34"/>
    </location>
</feature>
<organism evidence="2 3">
    <name type="scientific">Aquamicrobium aerolatum DSM 21857</name>
    <dbReference type="NCBI Taxonomy" id="1121003"/>
    <lineage>
        <taxon>Bacteria</taxon>
        <taxon>Pseudomonadati</taxon>
        <taxon>Pseudomonadota</taxon>
        <taxon>Alphaproteobacteria</taxon>
        <taxon>Hyphomicrobiales</taxon>
        <taxon>Phyllobacteriaceae</taxon>
        <taxon>Aerobium</taxon>
    </lineage>
</organism>
<proteinExistence type="predicted"/>
<keyword evidence="1" id="KW-1133">Transmembrane helix</keyword>
<gene>
    <name evidence="2" type="ORF">SAMN03080618_01077</name>
</gene>
<dbReference type="STRING" id="1121003.SAMN03080618_01077"/>
<reference evidence="3" key="1">
    <citation type="submission" date="2016-10" db="EMBL/GenBank/DDBJ databases">
        <authorList>
            <person name="Varghese N."/>
            <person name="Submissions S."/>
        </authorList>
    </citation>
    <scope>NUCLEOTIDE SEQUENCE [LARGE SCALE GENOMIC DNA]</scope>
    <source>
        <strain evidence="3">DSM 21857</strain>
    </source>
</reference>
<dbReference type="Proteomes" id="UP000242763">
    <property type="component" value="Unassembled WGS sequence"/>
</dbReference>
<feature type="transmembrane region" description="Helical" evidence="1">
    <location>
        <begin position="98"/>
        <end position="116"/>
    </location>
</feature>
<feature type="transmembrane region" description="Helical" evidence="1">
    <location>
        <begin position="76"/>
        <end position="93"/>
    </location>
</feature>
<protein>
    <submittedName>
        <fullName evidence="2">Branched-chain amino acid transport protein (AzlD)</fullName>
    </submittedName>
</protein>
<dbReference type="RefSeq" id="WP_091519545.1">
    <property type="nucleotide sequence ID" value="NZ_FORF01000005.1"/>
</dbReference>
<dbReference type="Pfam" id="PF05437">
    <property type="entry name" value="AzlD"/>
    <property type="match status" value="1"/>
</dbReference>
<dbReference type="EMBL" id="FORF01000005">
    <property type="protein sequence ID" value="SFI68227.1"/>
    <property type="molecule type" value="Genomic_DNA"/>
</dbReference>
<keyword evidence="1" id="KW-0812">Transmembrane</keyword>
<evidence type="ECO:0000256" key="1">
    <source>
        <dbReference type="SAM" id="Phobius"/>
    </source>
</evidence>
<sequence length="119" mass="12891">MTFDAIDTWWWPYLFILLAGWLATDMWRFLGVYLGGRVSEKSEALVLVRALATALVAAVIGNLIVFPSGALADVPLWVRIFSAVVGFAAFLAIRKSILAGIVAAEAVLLTAIYLFGQMG</sequence>
<name>A0A1I3K6X2_9HYPH</name>
<accession>A0A1I3K6X2</accession>
<keyword evidence="1" id="KW-0472">Membrane</keyword>
<dbReference type="AlphaFoldDB" id="A0A1I3K6X2"/>
<feature type="transmembrane region" description="Helical" evidence="1">
    <location>
        <begin position="46"/>
        <end position="70"/>
    </location>
</feature>
<evidence type="ECO:0000313" key="2">
    <source>
        <dbReference type="EMBL" id="SFI68227.1"/>
    </source>
</evidence>